<protein>
    <submittedName>
        <fullName evidence="1">Uncharacterized protein</fullName>
    </submittedName>
</protein>
<dbReference type="EMBL" id="FOKJ01000162">
    <property type="protein sequence ID" value="SFB64549.1"/>
    <property type="molecule type" value="Genomic_DNA"/>
</dbReference>
<keyword evidence="2" id="KW-1185">Reference proteome</keyword>
<comment type="caution">
    <text evidence="1">The sequence shown here is derived from an EMBL/GenBank/DDBJ whole genome shotgun (WGS) entry which is preliminary data.</text>
</comment>
<gene>
    <name evidence="1" type="ORF">SAMN04244571_04692</name>
</gene>
<accession>A0A1I1CPB1</accession>
<organism evidence="1 2">
    <name type="scientific">Azotobacter beijerinckii</name>
    <dbReference type="NCBI Taxonomy" id="170623"/>
    <lineage>
        <taxon>Bacteria</taxon>
        <taxon>Pseudomonadati</taxon>
        <taxon>Pseudomonadota</taxon>
        <taxon>Gammaproteobacteria</taxon>
        <taxon>Pseudomonadales</taxon>
        <taxon>Pseudomonadaceae</taxon>
        <taxon>Azotobacter</taxon>
    </lineage>
</organism>
<sequence>MQLQVHSDNHIEGSARLVGWVRTTVASKFERYDEELTRVVIRFARETPSFRSGRDSAALAERPCSRCLLQGNRMKRTPRI</sequence>
<proteinExistence type="predicted"/>
<name>A0A1I1CPB1_9GAMM</name>
<reference evidence="1 2" key="1">
    <citation type="submission" date="2016-10" db="EMBL/GenBank/DDBJ databases">
        <authorList>
            <person name="Varghese N."/>
            <person name="Submissions S."/>
        </authorList>
    </citation>
    <scope>NUCLEOTIDE SEQUENCE [LARGE SCALE GENOMIC DNA]</scope>
    <source>
        <strain evidence="1 2">DSM 282</strain>
    </source>
</reference>
<dbReference type="Proteomes" id="UP000198861">
    <property type="component" value="Unassembled WGS sequence"/>
</dbReference>
<evidence type="ECO:0000313" key="2">
    <source>
        <dbReference type="Proteomes" id="UP000198861"/>
    </source>
</evidence>
<evidence type="ECO:0000313" key="1">
    <source>
        <dbReference type="EMBL" id="SFB64549.1"/>
    </source>
</evidence>